<dbReference type="OrthoDB" id="9789818at2"/>
<protein>
    <submittedName>
        <fullName evidence="1">Plasmid-related protein</fullName>
    </submittedName>
</protein>
<dbReference type="AlphaFoldDB" id="B1G3Y9"/>
<name>B1G3Y9_PARG4</name>
<proteinExistence type="predicted"/>
<reference evidence="1 2" key="1">
    <citation type="submission" date="2008-03" db="EMBL/GenBank/DDBJ databases">
        <title>Sequencing of the draft genome and assembly of Burkholderia graminis C4D1M.</title>
        <authorList>
            <consortium name="US DOE Joint Genome Institute (JGI-PGF)"/>
            <person name="Copeland A."/>
            <person name="Lucas S."/>
            <person name="Lapidus A."/>
            <person name="Glavina del Rio T."/>
            <person name="Dalin E."/>
            <person name="Tice H."/>
            <person name="Bruce D."/>
            <person name="Goodwin L."/>
            <person name="Pitluck S."/>
            <person name="Larimer F."/>
            <person name="Land M.L."/>
            <person name="Hauser L."/>
            <person name="Tiedje J."/>
            <person name="Richardson P."/>
        </authorList>
    </citation>
    <scope>NUCLEOTIDE SEQUENCE [LARGE SCALE GENOMIC DNA]</scope>
    <source>
        <strain evidence="2">ATCC 700544 / DSM 17151 / LMG 18924 / NCIMB 13744 / C4D1M</strain>
    </source>
</reference>
<dbReference type="RefSeq" id="WP_006050651.1">
    <property type="nucleotide sequence ID" value="NZ_ABLD01000013.1"/>
</dbReference>
<dbReference type="Proteomes" id="UP000005045">
    <property type="component" value="Unassembled WGS sequence"/>
</dbReference>
<accession>B1G3Y9</accession>
<evidence type="ECO:0000313" key="2">
    <source>
        <dbReference type="Proteomes" id="UP000005045"/>
    </source>
</evidence>
<evidence type="ECO:0000313" key="1">
    <source>
        <dbReference type="EMBL" id="EDT09035.1"/>
    </source>
</evidence>
<sequence length="173" mass="19400">MGTRARLCVDLGRMKARWEAWCARHGVTAADGVRQLIYDVLSQSESPDGVPGPEHRRVPVDGHRERIEIRLTQDELDVARRRALAGGMNINRWIVAVVRAQLGHEPQLGEREMRLLADSNQHLAMIVTLLGRLQARGDARDVAGVLDGARVVIDTHLRAVTQVLRANLDRWSR</sequence>
<gene>
    <name evidence="1" type="ORF">BgramDRAFT_4087</name>
</gene>
<dbReference type="EMBL" id="ABLD01000013">
    <property type="protein sequence ID" value="EDT09035.1"/>
    <property type="molecule type" value="Genomic_DNA"/>
</dbReference>
<organism evidence="1 2">
    <name type="scientific">Paraburkholderia graminis (strain ATCC 700544 / DSM 17151 / LMG 18924 / NCIMB 13744 / C4D1M)</name>
    <dbReference type="NCBI Taxonomy" id="396598"/>
    <lineage>
        <taxon>Bacteria</taxon>
        <taxon>Pseudomonadati</taxon>
        <taxon>Pseudomonadota</taxon>
        <taxon>Betaproteobacteria</taxon>
        <taxon>Burkholderiales</taxon>
        <taxon>Burkholderiaceae</taxon>
        <taxon>Paraburkholderia</taxon>
    </lineage>
</organism>
<keyword evidence="2" id="KW-1185">Reference proteome</keyword>
<comment type="caution">
    <text evidence="1">The sequence shown here is derived from an EMBL/GenBank/DDBJ whole genome shotgun (WGS) entry which is preliminary data.</text>
</comment>